<feature type="compositionally biased region" description="Gly residues" evidence="1">
    <location>
        <begin position="144"/>
        <end position="158"/>
    </location>
</feature>
<evidence type="ECO:0000256" key="1">
    <source>
        <dbReference type="SAM" id="MobiDB-lite"/>
    </source>
</evidence>
<sequence>MAVSALSRWAREAPVPVFVAIGDGMRERVERLFCDPGIERAATPRHAAILLIAGRMRLEDREDLRRLHDQMPHPRATLLWDAKVGEALGDAEIFSGGTLESDKDAGEAVRDHLERLWQDLASGERPSEPDLLHDEPPNPWEGIGPHGQGGKGMMGGTPYGRPMAMTSDDLRDGLALDTYTARFGPFLPMFPPGLLLEMTLQGDVIQAAKVLRPPLSQKAEENAPAALSRLARLLDLLGLPALGQRTRLAVAGDRSSSTLEKLGRAIRWSGAMLAIPPGLGAVEGQGDLSARLNDLLAVAGGSSPATRPELPESAHLSSLLPGLEWSEAMLVLNSFDDKTLSMLAMVMDEPDEERDGHDHDGDHMRHDHGGHHDHGGSHHEHGRHQGEGGQGGHGDYGSHQGHDPHGSHGGHT</sequence>
<proteinExistence type="predicted"/>
<evidence type="ECO:0000313" key="3">
    <source>
        <dbReference type="Proteomes" id="UP001294412"/>
    </source>
</evidence>
<feature type="region of interest" description="Disordered" evidence="1">
    <location>
        <begin position="123"/>
        <end position="165"/>
    </location>
</feature>
<dbReference type="Gene3D" id="3.40.50.12280">
    <property type="match status" value="1"/>
</dbReference>
<accession>A0ABU5I698</accession>
<reference evidence="2 3" key="1">
    <citation type="submission" date="2023-12" db="EMBL/GenBank/DDBJ databases">
        <title>Description of Novel Strain Fulvimarina sp. 2208YS6-2-32 isolated from Uroteuthis (Photololigo) edulis.</title>
        <authorList>
            <person name="Park J.-S."/>
        </authorList>
    </citation>
    <scope>NUCLEOTIDE SEQUENCE [LARGE SCALE GENOMIC DNA]</scope>
    <source>
        <strain evidence="2 3">2208YS6-2-32</strain>
    </source>
</reference>
<protein>
    <submittedName>
        <fullName evidence="2">Uncharacterized protein</fullName>
    </submittedName>
</protein>
<keyword evidence="3" id="KW-1185">Reference proteome</keyword>
<feature type="compositionally biased region" description="Basic and acidic residues" evidence="1">
    <location>
        <begin position="125"/>
        <end position="136"/>
    </location>
</feature>
<name>A0ABU5I698_9HYPH</name>
<dbReference type="RefSeq" id="WP_322188869.1">
    <property type="nucleotide sequence ID" value="NZ_JAXLPB010000007.1"/>
</dbReference>
<dbReference type="EMBL" id="JAXLPB010000007">
    <property type="protein sequence ID" value="MDY8110887.1"/>
    <property type="molecule type" value="Genomic_DNA"/>
</dbReference>
<organism evidence="2 3">
    <name type="scientific">Fulvimarina uroteuthidis</name>
    <dbReference type="NCBI Taxonomy" id="3098149"/>
    <lineage>
        <taxon>Bacteria</taxon>
        <taxon>Pseudomonadati</taxon>
        <taxon>Pseudomonadota</taxon>
        <taxon>Alphaproteobacteria</taxon>
        <taxon>Hyphomicrobiales</taxon>
        <taxon>Aurantimonadaceae</taxon>
        <taxon>Fulvimarina</taxon>
    </lineage>
</organism>
<comment type="caution">
    <text evidence="2">The sequence shown here is derived from an EMBL/GenBank/DDBJ whole genome shotgun (WGS) entry which is preliminary data.</text>
</comment>
<gene>
    <name evidence="2" type="ORF">U0C82_17245</name>
</gene>
<dbReference type="SUPFAM" id="SSF56770">
    <property type="entry name" value="HydA/Nqo6-like"/>
    <property type="match status" value="1"/>
</dbReference>
<evidence type="ECO:0000313" key="2">
    <source>
        <dbReference type="EMBL" id="MDY8110887.1"/>
    </source>
</evidence>
<feature type="compositionally biased region" description="Basic and acidic residues" evidence="1">
    <location>
        <begin position="354"/>
        <end position="386"/>
    </location>
</feature>
<dbReference type="Proteomes" id="UP001294412">
    <property type="component" value="Unassembled WGS sequence"/>
</dbReference>
<feature type="region of interest" description="Disordered" evidence="1">
    <location>
        <begin position="350"/>
        <end position="412"/>
    </location>
</feature>